<proteinExistence type="predicted"/>
<dbReference type="EMBL" id="GGEC01078609">
    <property type="protein sequence ID" value="MBX59093.1"/>
    <property type="molecule type" value="Transcribed_RNA"/>
</dbReference>
<reference evidence="1" key="1">
    <citation type="submission" date="2018-02" db="EMBL/GenBank/DDBJ databases">
        <title>Rhizophora mucronata_Transcriptome.</title>
        <authorList>
            <person name="Meera S.P."/>
            <person name="Sreeshan A."/>
            <person name="Augustine A."/>
        </authorList>
    </citation>
    <scope>NUCLEOTIDE SEQUENCE</scope>
    <source>
        <tissue evidence="1">Leaf</tissue>
    </source>
</reference>
<dbReference type="AlphaFoldDB" id="A0A2P2PWR4"/>
<accession>A0A2P2PWR4</accession>
<evidence type="ECO:0000313" key="1">
    <source>
        <dbReference type="EMBL" id="MBX59093.1"/>
    </source>
</evidence>
<organism evidence="1">
    <name type="scientific">Rhizophora mucronata</name>
    <name type="common">Asiatic mangrove</name>
    <dbReference type="NCBI Taxonomy" id="61149"/>
    <lineage>
        <taxon>Eukaryota</taxon>
        <taxon>Viridiplantae</taxon>
        <taxon>Streptophyta</taxon>
        <taxon>Embryophyta</taxon>
        <taxon>Tracheophyta</taxon>
        <taxon>Spermatophyta</taxon>
        <taxon>Magnoliopsida</taxon>
        <taxon>eudicotyledons</taxon>
        <taxon>Gunneridae</taxon>
        <taxon>Pentapetalae</taxon>
        <taxon>rosids</taxon>
        <taxon>fabids</taxon>
        <taxon>Malpighiales</taxon>
        <taxon>Rhizophoraceae</taxon>
        <taxon>Rhizophora</taxon>
    </lineage>
</organism>
<name>A0A2P2PWR4_RHIMU</name>
<sequence length="36" mass="4220">MLIYYEILLALMYIQRAKNLHIISGATVRNRITKAK</sequence>
<protein>
    <submittedName>
        <fullName evidence="1">Uncharacterized protein</fullName>
    </submittedName>
</protein>